<dbReference type="PANTHER" id="PTHR42718:SF9">
    <property type="entry name" value="MAJOR FACILITATOR SUPERFAMILY MULTIDRUG TRANSPORTER MFSC"/>
    <property type="match status" value="1"/>
</dbReference>
<feature type="transmembrane region" description="Helical" evidence="6">
    <location>
        <begin position="280"/>
        <end position="304"/>
    </location>
</feature>
<feature type="transmembrane region" description="Helical" evidence="6">
    <location>
        <begin position="310"/>
        <end position="329"/>
    </location>
</feature>
<dbReference type="Proteomes" id="UP000427769">
    <property type="component" value="Chromosome"/>
</dbReference>
<feature type="transmembrane region" description="Helical" evidence="6">
    <location>
        <begin position="98"/>
        <end position="120"/>
    </location>
</feature>
<comment type="subcellular location">
    <subcellularLocation>
        <location evidence="1">Membrane</location>
        <topology evidence="1">Multi-pass membrane protein</topology>
    </subcellularLocation>
</comment>
<dbReference type="SUPFAM" id="SSF103473">
    <property type="entry name" value="MFS general substrate transporter"/>
    <property type="match status" value="1"/>
</dbReference>
<keyword evidence="3 6" id="KW-0812">Transmembrane</keyword>
<accession>A0A5K7Z189</accession>
<dbReference type="RefSeq" id="WP_155304378.1">
    <property type="nucleotide sequence ID" value="NZ_AP021875.1"/>
</dbReference>
<dbReference type="GO" id="GO:0022857">
    <property type="term" value="F:transmembrane transporter activity"/>
    <property type="evidence" value="ECO:0007669"/>
    <property type="project" value="InterPro"/>
</dbReference>
<dbReference type="PANTHER" id="PTHR42718">
    <property type="entry name" value="MAJOR FACILITATOR SUPERFAMILY MULTIDRUG TRANSPORTER MFSC"/>
    <property type="match status" value="1"/>
</dbReference>
<feature type="transmembrane region" description="Helical" evidence="6">
    <location>
        <begin position="76"/>
        <end position="92"/>
    </location>
</feature>
<dbReference type="KEGG" id="dwd:DSCW_28730"/>
<dbReference type="OrthoDB" id="5315372at2"/>
<evidence type="ECO:0000256" key="2">
    <source>
        <dbReference type="ARBA" id="ARBA00022448"/>
    </source>
</evidence>
<feature type="domain" description="Major facilitator superfamily (MFS) profile" evidence="7">
    <location>
        <begin position="11"/>
        <end position="406"/>
    </location>
</feature>
<feature type="transmembrane region" description="Helical" evidence="6">
    <location>
        <begin position="217"/>
        <end position="236"/>
    </location>
</feature>
<feature type="transmembrane region" description="Helical" evidence="6">
    <location>
        <begin position="45"/>
        <end position="69"/>
    </location>
</feature>
<evidence type="ECO:0000256" key="3">
    <source>
        <dbReference type="ARBA" id="ARBA00022692"/>
    </source>
</evidence>
<organism evidence="8 9">
    <name type="scientific">Desulfosarcina widdelii</name>
    <dbReference type="NCBI Taxonomy" id="947919"/>
    <lineage>
        <taxon>Bacteria</taxon>
        <taxon>Pseudomonadati</taxon>
        <taxon>Thermodesulfobacteriota</taxon>
        <taxon>Desulfobacteria</taxon>
        <taxon>Desulfobacterales</taxon>
        <taxon>Desulfosarcinaceae</taxon>
        <taxon>Desulfosarcina</taxon>
    </lineage>
</organism>
<evidence type="ECO:0000313" key="9">
    <source>
        <dbReference type="Proteomes" id="UP000427769"/>
    </source>
</evidence>
<dbReference type="Gene3D" id="1.20.1250.20">
    <property type="entry name" value="MFS general substrate transporter like domains"/>
    <property type="match status" value="1"/>
</dbReference>
<keyword evidence="5 6" id="KW-0472">Membrane</keyword>
<evidence type="ECO:0000313" key="8">
    <source>
        <dbReference type="EMBL" id="BBO75456.1"/>
    </source>
</evidence>
<evidence type="ECO:0000256" key="6">
    <source>
        <dbReference type="SAM" id="Phobius"/>
    </source>
</evidence>
<sequence>MKVSLATSLRVFFPFAAGYFLSYLYRVVNAVIAPDLVGDLGIGPSALGLLTATYFISFASFQLPLGLLLDRYGPRRTESVLLIFAAGGAYLFSRSGTLVGLVVARALIGFGVSACLMAAFKAYTLWFPKEKWPLVNGFQMAAGGLGALAATSPVEAALQITDWRGVFMVLAGLTLVVSVSVYTVVPQKSSSGAGERFSDALQGVRTVFTSLEFWRTAPLTTVSQAAFLSIQGLWAGPWLKDVAGMDRMAAAGILFWIAVAMICGWILLGSLAERLSRSGIPVRSTAVTGMNLFMGTQVLLLAAPIAWAKFVWPFFGFFGTSGILAYAALSQKFPVHLSGRVTTAINLLVFVAAFAGQWAIGLVIGLWPVGEHGSYALAGYRTGFGLMIGLQVLSAIWYFVAGRLIRMRSDQ</sequence>
<dbReference type="Pfam" id="PF07690">
    <property type="entry name" value="MFS_1"/>
    <property type="match status" value="1"/>
</dbReference>
<dbReference type="EMBL" id="AP021875">
    <property type="protein sequence ID" value="BBO75456.1"/>
    <property type="molecule type" value="Genomic_DNA"/>
</dbReference>
<feature type="transmembrane region" description="Helical" evidence="6">
    <location>
        <begin position="132"/>
        <end position="151"/>
    </location>
</feature>
<feature type="transmembrane region" description="Helical" evidence="6">
    <location>
        <begin position="7"/>
        <end position="25"/>
    </location>
</feature>
<keyword evidence="2" id="KW-0813">Transport</keyword>
<evidence type="ECO:0000256" key="1">
    <source>
        <dbReference type="ARBA" id="ARBA00004141"/>
    </source>
</evidence>
<dbReference type="InterPro" id="IPR020846">
    <property type="entry name" value="MFS_dom"/>
</dbReference>
<dbReference type="InterPro" id="IPR036259">
    <property type="entry name" value="MFS_trans_sf"/>
</dbReference>
<evidence type="ECO:0000256" key="5">
    <source>
        <dbReference type="ARBA" id="ARBA00023136"/>
    </source>
</evidence>
<feature type="transmembrane region" description="Helical" evidence="6">
    <location>
        <begin position="379"/>
        <end position="400"/>
    </location>
</feature>
<protein>
    <submittedName>
        <fullName evidence="8">Membrane protein</fullName>
    </submittedName>
</protein>
<evidence type="ECO:0000259" key="7">
    <source>
        <dbReference type="PROSITE" id="PS50850"/>
    </source>
</evidence>
<feature type="transmembrane region" description="Helical" evidence="6">
    <location>
        <begin position="163"/>
        <end position="185"/>
    </location>
</feature>
<dbReference type="InterPro" id="IPR011701">
    <property type="entry name" value="MFS"/>
</dbReference>
<keyword evidence="4 6" id="KW-1133">Transmembrane helix</keyword>
<feature type="transmembrane region" description="Helical" evidence="6">
    <location>
        <begin position="341"/>
        <end position="367"/>
    </location>
</feature>
<dbReference type="GO" id="GO:0016020">
    <property type="term" value="C:membrane"/>
    <property type="evidence" value="ECO:0007669"/>
    <property type="project" value="UniProtKB-SubCell"/>
</dbReference>
<dbReference type="PROSITE" id="PS50850">
    <property type="entry name" value="MFS"/>
    <property type="match status" value="1"/>
</dbReference>
<keyword evidence="9" id="KW-1185">Reference proteome</keyword>
<reference evidence="8 9" key="1">
    <citation type="submission" date="2019-11" db="EMBL/GenBank/DDBJ databases">
        <title>Comparative genomics of hydrocarbon-degrading Desulfosarcina strains.</title>
        <authorList>
            <person name="Watanabe M."/>
            <person name="Kojima H."/>
            <person name="Fukui M."/>
        </authorList>
    </citation>
    <scope>NUCLEOTIDE SEQUENCE [LARGE SCALE GENOMIC DNA]</scope>
    <source>
        <strain evidence="8 9">PP31</strain>
    </source>
</reference>
<evidence type="ECO:0000256" key="4">
    <source>
        <dbReference type="ARBA" id="ARBA00022989"/>
    </source>
</evidence>
<gene>
    <name evidence="8" type="ORF">DSCW_28730</name>
</gene>
<feature type="transmembrane region" description="Helical" evidence="6">
    <location>
        <begin position="248"/>
        <end position="268"/>
    </location>
</feature>
<name>A0A5K7Z189_9BACT</name>
<dbReference type="AlphaFoldDB" id="A0A5K7Z189"/>
<proteinExistence type="predicted"/>